<comment type="caution">
    <text evidence="2">The sequence shown here is derived from an EMBL/GenBank/DDBJ whole genome shotgun (WGS) entry which is preliminary data.</text>
</comment>
<gene>
    <name evidence="2" type="ORF">JCM19296_1448</name>
</gene>
<dbReference type="Pfam" id="PF01944">
    <property type="entry name" value="SpoIIM"/>
    <property type="match status" value="1"/>
</dbReference>
<name>A0A081DAB0_NONUL</name>
<proteinExistence type="predicted"/>
<protein>
    <recommendedName>
        <fullName evidence="4">Stage II sporulation protein M</fullName>
    </recommendedName>
</protein>
<evidence type="ECO:0000313" key="3">
    <source>
        <dbReference type="Proteomes" id="UP000028980"/>
    </source>
</evidence>
<evidence type="ECO:0008006" key="4">
    <source>
        <dbReference type="Google" id="ProtNLM"/>
    </source>
</evidence>
<feature type="transmembrane region" description="Helical" evidence="1">
    <location>
        <begin position="262"/>
        <end position="283"/>
    </location>
</feature>
<keyword evidence="1" id="KW-0472">Membrane</keyword>
<evidence type="ECO:0000313" key="2">
    <source>
        <dbReference type="EMBL" id="GAK75856.1"/>
    </source>
</evidence>
<feature type="transmembrane region" description="Helical" evidence="1">
    <location>
        <begin position="571"/>
        <end position="591"/>
    </location>
</feature>
<reference evidence="2 3" key="1">
    <citation type="journal article" date="2014" name="Genome Announc.">
        <title>Draft Genome Sequences of Marine Flavobacterium Nonlabens Strains NR17, NR24, NR27, NR32, NR33, and Ara13.</title>
        <authorList>
            <person name="Nakanishi M."/>
            <person name="Meirelles P."/>
            <person name="Suzuki R."/>
            <person name="Takatani N."/>
            <person name="Mino S."/>
            <person name="Suda W."/>
            <person name="Oshima K."/>
            <person name="Hattori M."/>
            <person name="Ohkuma M."/>
            <person name="Hosokawa M."/>
            <person name="Miyashita K."/>
            <person name="Thompson F.L."/>
            <person name="Niwa A."/>
            <person name="Sawabe T."/>
            <person name="Sawabe T."/>
        </authorList>
    </citation>
    <scope>NUCLEOTIDE SEQUENCE [LARGE SCALE GENOMIC DNA]</scope>
    <source>
        <strain evidence="3">JCM19296</strain>
    </source>
</reference>
<dbReference type="AlphaFoldDB" id="A0A081DAB0"/>
<feature type="transmembrane region" description="Helical" evidence="1">
    <location>
        <begin position="223"/>
        <end position="242"/>
    </location>
</feature>
<feature type="transmembrane region" description="Helical" evidence="1">
    <location>
        <begin position="100"/>
        <end position="120"/>
    </location>
</feature>
<feature type="transmembrane region" description="Helical" evidence="1">
    <location>
        <begin position="289"/>
        <end position="308"/>
    </location>
</feature>
<evidence type="ECO:0000256" key="1">
    <source>
        <dbReference type="SAM" id="Phobius"/>
    </source>
</evidence>
<dbReference type="PANTHER" id="PTHR35337:SF1">
    <property type="entry name" value="SLR1478 PROTEIN"/>
    <property type="match status" value="1"/>
</dbReference>
<feature type="transmembrane region" description="Helical" evidence="1">
    <location>
        <begin position="399"/>
        <end position="427"/>
    </location>
</feature>
<feature type="transmembrane region" description="Helical" evidence="1">
    <location>
        <begin position="448"/>
        <end position="475"/>
    </location>
</feature>
<feature type="transmembrane region" description="Helical" evidence="1">
    <location>
        <begin position="481"/>
        <end position="502"/>
    </location>
</feature>
<feature type="transmembrane region" description="Helical" evidence="1">
    <location>
        <begin position="169"/>
        <end position="189"/>
    </location>
</feature>
<sequence length="626" mass="70142">MREAAFVKQNKEKWVAFEKALDSNSKIDPDYLAELYIQLTNDLSFAQTYYKKSKTLLYLNSLASQAHQKIYVNKKESGNRIVDFWKTEFPLFFADHQRTLFYAFAIFMIAVAIGAISTIYDDSFTRLILGDRYVNETLENIRNGNPTGIYQDDGALGMFLWITKNNIQVGMLCFAAGLLTSIGSGYILFNNGIMVGTFFAMFSNEDVAVEAWSVIMLHGTIELSVIVICGAAGMIMGNSILFPGTYSRRVSFVKGAKKGLKVLISTIPLFIVAGFIEGFVTRYAFMPSILKYAILLLSSVIIVGYYIIYPNYLKRKNEEVYRARLRRDFGGIISAYFDFLKGNFKEIINMFVGYNGIFVIFILISVYLMITGIVAIAIAQNSYSIGGSNAEESAAMITGIGVILLILVLLIATLLNYTLSSAYVSLYEERKVNNIPRKDAWEKAKRHLGGIFLVALVAVGLYIVYIIVQVILAFIPFLGSILSIFIGLGFNAWISLTIFSYVHNEDSTVFGAFGEAWDLLFSNFWKAIGVNFVLGLIIQIALMALNLLPAILVGVYIFHTVESGTSLDESVFGQILLVVVISLFCLMLMFIQLLSQTINAFVYFNLHEFKHNTFLRSRIEKIGENI</sequence>
<dbReference type="EMBL" id="BBLG01000002">
    <property type="protein sequence ID" value="GAK75856.1"/>
    <property type="molecule type" value="Genomic_DNA"/>
</dbReference>
<keyword evidence="1" id="KW-1133">Transmembrane helix</keyword>
<feature type="transmembrane region" description="Helical" evidence="1">
    <location>
        <begin position="532"/>
        <end position="559"/>
    </location>
</feature>
<dbReference type="InterPro" id="IPR002798">
    <property type="entry name" value="SpoIIM-like"/>
</dbReference>
<dbReference type="Proteomes" id="UP000028980">
    <property type="component" value="Unassembled WGS sequence"/>
</dbReference>
<feature type="transmembrane region" description="Helical" evidence="1">
    <location>
        <begin position="351"/>
        <end position="379"/>
    </location>
</feature>
<organism evidence="2 3">
    <name type="scientific">Nonlabens ulvanivorans</name>
    <name type="common">Persicivirga ulvanivorans</name>
    <dbReference type="NCBI Taxonomy" id="906888"/>
    <lineage>
        <taxon>Bacteria</taxon>
        <taxon>Pseudomonadati</taxon>
        <taxon>Bacteroidota</taxon>
        <taxon>Flavobacteriia</taxon>
        <taxon>Flavobacteriales</taxon>
        <taxon>Flavobacteriaceae</taxon>
        <taxon>Nonlabens</taxon>
    </lineage>
</organism>
<accession>A0A081DAB0</accession>
<keyword evidence="1" id="KW-0812">Transmembrane</keyword>
<dbReference type="PANTHER" id="PTHR35337">
    <property type="entry name" value="SLR1478 PROTEIN"/>
    <property type="match status" value="1"/>
</dbReference>